<gene>
    <name evidence="1" type="ORF">EC580_003425</name>
</gene>
<evidence type="ECO:0000313" key="2">
    <source>
        <dbReference type="Proteomes" id="UP000271650"/>
    </source>
</evidence>
<sequence length="280" mass="30019">MAQDRSRKEPILETSSSGMAQPLLLTKLLREGLPPPLWRDLDEHGTAIHPLGAGEEEGAAHAALGRTDPILSSSEPSVAATAADAVLAQGTVRAADEVGAAGHTPVAKTVMAKTAPAAHYQQSDAHWLNRGGPSVTLHPQNGEDDERAASTPMAEIVREEVWETIPAAPSEPLAPAPSGEDAAPLPGPDWDFLKNFEGLLFQEVERRVAAELEERVTQHLQTTWKEQVSLAVMRTLAMEGIKLRESIAADLRQALPDILQRVLREGLDQVLPPASDPSEP</sequence>
<accession>A0ACD5HQP0</accession>
<reference evidence="1 2" key="1">
    <citation type="journal article" date="2019" name="Int. J. Syst. Evol. Microbiol.">
        <title>Acidithiobacillus sulfuriphilus sp. nov.: an extremely acidophilic sulfur-oxidizing chemolithotroph isolated from a neutral pH environment.</title>
        <authorList>
            <person name="Falagan C."/>
            <person name="Moya-Beltran A."/>
            <person name="Castro M."/>
            <person name="Quatrini R."/>
            <person name="Johnson D.B."/>
        </authorList>
    </citation>
    <scope>NUCLEOTIDE SEQUENCE [LARGE SCALE GENOMIC DNA]</scope>
    <source>
        <strain evidence="1 2">CJ-2</strain>
    </source>
</reference>
<proteinExistence type="predicted"/>
<evidence type="ECO:0000313" key="1">
    <source>
        <dbReference type="EMBL" id="XRI77740.1"/>
    </source>
</evidence>
<dbReference type="Proteomes" id="UP000271650">
    <property type="component" value="Chromosome"/>
</dbReference>
<organism evidence="1 2">
    <name type="scientific">Acidithiobacillus sulfuriphilus</name>
    <dbReference type="NCBI Taxonomy" id="1867749"/>
    <lineage>
        <taxon>Bacteria</taxon>
        <taxon>Pseudomonadati</taxon>
        <taxon>Pseudomonadota</taxon>
        <taxon>Acidithiobacillia</taxon>
        <taxon>Acidithiobacillales</taxon>
        <taxon>Acidithiobacillaceae</taxon>
        <taxon>Acidithiobacillus</taxon>
    </lineage>
</organism>
<dbReference type="EMBL" id="CP127527">
    <property type="protein sequence ID" value="XRI77740.1"/>
    <property type="molecule type" value="Genomic_DNA"/>
</dbReference>
<protein>
    <submittedName>
        <fullName evidence="1">Uncharacterized protein</fullName>
    </submittedName>
</protein>
<keyword evidence="2" id="KW-1185">Reference proteome</keyword>
<name>A0ACD5HQP0_9PROT</name>